<comment type="similarity">
    <text evidence="8">Belongs to the TonB-dependent receptor family.</text>
</comment>
<evidence type="ECO:0000313" key="10">
    <source>
        <dbReference type="EMBL" id="SUY78088.1"/>
    </source>
</evidence>
<gene>
    <name evidence="10" type="primary">fpvA_3</name>
    <name evidence="10" type="ORF">NCTC10698_02998</name>
</gene>
<evidence type="ECO:0000256" key="4">
    <source>
        <dbReference type="ARBA" id="ARBA00022692"/>
    </source>
</evidence>
<dbReference type="PROSITE" id="PS52016">
    <property type="entry name" value="TONB_DEPENDENT_REC_3"/>
    <property type="match status" value="1"/>
</dbReference>
<evidence type="ECO:0000256" key="1">
    <source>
        <dbReference type="ARBA" id="ARBA00004571"/>
    </source>
</evidence>
<dbReference type="InterPro" id="IPR039426">
    <property type="entry name" value="TonB-dep_rcpt-like"/>
</dbReference>
<dbReference type="GO" id="GO:0015344">
    <property type="term" value="F:siderophore uptake transmembrane transporter activity"/>
    <property type="evidence" value="ECO:0007669"/>
    <property type="project" value="TreeGrafter"/>
</dbReference>
<dbReference type="Proteomes" id="UP000255070">
    <property type="component" value="Unassembled WGS sequence"/>
</dbReference>
<sequence length="128" mass="14080">MGGNVTRQTETYYQQPSAPYWRAPQPSYAVVGLMARYEMDKHWSMSVNVNNLFDKTYMPGLGSYGTGVYGDPRNVLVTACCRIQEPPTPPLIRRSLCRTSVLSVASRLVPTAYLGSAGSYQPPQGQGV</sequence>
<dbReference type="Pfam" id="PF00593">
    <property type="entry name" value="TonB_dep_Rec_b-barrel"/>
    <property type="match status" value="1"/>
</dbReference>
<dbReference type="AlphaFoldDB" id="A0A8B4S6C4"/>
<dbReference type="Gene3D" id="2.40.170.20">
    <property type="entry name" value="TonB-dependent receptor, beta-barrel domain"/>
    <property type="match status" value="1"/>
</dbReference>
<evidence type="ECO:0000256" key="7">
    <source>
        <dbReference type="ARBA" id="ARBA00023237"/>
    </source>
</evidence>
<evidence type="ECO:0000256" key="8">
    <source>
        <dbReference type="PROSITE-ProRule" id="PRU01360"/>
    </source>
</evidence>
<reference evidence="10 11" key="1">
    <citation type="submission" date="2018-06" db="EMBL/GenBank/DDBJ databases">
        <authorList>
            <consortium name="Pathogen Informatics"/>
            <person name="Doyle S."/>
        </authorList>
    </citation>
    <scope>NUCLEOTIDE SEQUENCE [LARGE SCALE GENOMIC DNA]</scope>
    <source>
        <strain evidence="10 11">NCTC10698</strain>
    </source>
</reference>
<keyword evidence="7 8" id="KW-0998">Cell outer membrane</keyword>
<dbReference type="PANTHER" id="PTHR32552">
    <property type="entry name" value="FERRICHROME IRON RECEPTOR-RELATED"/>
    <property type="match status" value="1"/>
</dbReference>
<proteinExistence type="inferred from homology"/>
<evidence type="ECO:0000259" key="9">
    <source>
        <dbReference type="Pfam" id="PF00593"/>
    </source>
</evidence>
<keyword evidence="3 8" id="KW-1134">Transmembrane beta strand</keyword>
<accession>A0A8B4S6C4</accession>
<dbReference type="EMBL" id="UFXL01000001">
    <property type="protein sequence ID" value="SUY78088.1"/>
    <property type="molecule type" value="Genomic_DNA"/>
</dbReference>
<keyword evidence="10" id="KW-0675">Receptor</keyword>
<organism evidence="10 11">
    <name type="scientific">Comamonas testosteroni</name>
    <name type="common">Pseudomonas testosteroni</name>
    <dbReference type="NCBI Taxonomy" id="285"/>
    <lineage>
        <taxon>Bacteria</taxon>
        <taxon>Pseudomonadati</taxon>
        <taxon>Pseudomonadota</taxon>
        <taxon>Betaproteobacteria</taxon>
        <taxon>Burkholderiales</taxon>
        <taxon>Comamonadaceae</taxon>
        <taxon>Comamonas</taxon>
    </lineage>
</organism>
<feature type="domain" description="TonB-dependent receptor-like beta-barrel" evidence="9">
    <location>
        <begin position="4"/>
        <end position="52"/>
    </location>
</feature>
<protein>
    <submittedName>
        <fullName evidence="10">Ferripyoverdine receptor</fullName>
    </submittedName>
</protein>
<keyword evidence="6 8" id="KW-0472">Membrane</keyword>
<comment type="caution">
    <text evidence="10">The sequence shown here is derived from an EMBL/GenBank/DDBJ whole genome shotgun (WGS) entry which is preliminary data.</text>
</comment>
<evidence type="ECO:0000256" key="6">
    <source>
        <dbReference type="ARBA" id="ARBA00023136"/>
    </source>
</evidence>
<dbReference type="InterPro" id="IPR000531">
    <property type="entry name" value="Beta-barrel_TonB"/>
</dbReference>
<keyword evidence="2 8" id="KW-0813">Transport</keyword>
<evidence type="ECO:0000256" key="2">
    <source>
        <dbReference type="ARBA" id="ARBA00022448"/>
    </source>
</evidence>
<evidence type="ECO:0000256" key="5">
    <source>
        <dbReference type="ARBA" id="ARBA00023077"/>
    </source>
</evidence>
<dbReference type="GO" id="GO:0009279">
    <property type="term" value="C:cell outer membrane"/>
    <property type="evidence" value="ECO:0007669"/>
    <property type="project" value="UniProtKB-SubCell"/>
</dbReference>
<comment type="subcellular location">
    <subcellularLocation>
        <location evidence="1 8">Cell outer membrane</location>
        <topology evidence="1 8">Multi-pass membrane protein</topology>
    </subcellularLocation>
</comment>
<dbReference type="PANTHER" id="PTHR32552:SF74">
    <property type="entry name" value="HYDROXAMATE SIDEROPHORE RECEPTOR FHUE"/>
    <property type="match status" value="1"/>
</dbReference>
<name>A0A8B4S6C4_COMTE</name>
<dbReference type="InterPro" id="IPR036942">
    <property type="entry name" value="Beta-barrel_TonB_sf"/>
</dbReference>
<evidence type="ECO:0000256" key="3">
    <source>
        <dbReference type="ARBA" id="ARBA00022452"/>
    </source>
</evidence>
<evidence type="ECO:0000313" key="11">
    <source>
        <dbReference type="Proteomes" id="UP000255070"/>
    </source>
</evidence>
<keyword evidence="4 8" id="KW-0812">Transmembrane</keyword>
<keyword evidence="11" id="KW-1185">Reference proteome</keyword>
<dbReference type="SUPFAM" id="SSF56935">
    <property type="entry name" value="Porins"/>
    <property type="match status" value="1"/>
</dbReference>
<keyword evidence="5" id="KW-0798">TonB box</keyword>